<dbReference type="FunFam" id="3.40.50.2000:FF:000056">
    <property type="entry name" value="Glycosyltransferase"/>
    <property type="match status" value="1"/>
</dbReference>
<evidence type="ECO:0000313" key="6">
    <source>
        <dbReference type="EnsemblPlants" id="OPUNC05G21980.1"/>
    </source>
</evidence>
<organism evidence="6">
    <name type="scientific">Oryza punctata</name>
    <name type="common">Red rice</name>
    <dbReference type="NCBI Taxonomy" id="4537"/>
    <lineage>
        <taxon>Eukaryota</taxon>
        <taxon>Viridiplantae</taxon>
        <taxon>Streptophyta</taxon>
        <taxon>Embryophyta</taxon>
        <taxon>Tracheophyta</taxon>
        <taxon>Spermatophyta</taxon>
        <taxon>Magnoliopsida</taxon>
        <taxon>Liliopsida</taxon>
        <taxon>Poales</taxon>
        <taxon>Poaceae</taxon>
        <taxon>BOP clade</taxon>
        <taxon>Oryzoideae</taxon>
        <taxon>Oryzeae</taxon>
        <taxon>Oryzinae</taxon>
        <taxon>Oryza</taxon>
    </lineage>
</organism>
<dbReference type="EC" id="2.4.1.-" evidence="4"/>
<dbReference type="EnsemblPlants" id="OPUNC05G21980.1">
    <property type="protein sequence ID" value="OPUNC05G21980.1"/>
    <property type="gene ID" value="OPUNC05G21980"/>
</dbReference>
<dbReference type="Pfam" id="PF00201">
    <property type="entry name" value="UDPGT"/>
    <property type="match status" value="1"/>
</dbReference>
<dbReference type="SUPFAM" id="SSF53756">
    <property type="entry name" value="UDP-Glycosyltransferase/glycogen phosphorylase"/>
    <property type="match status" value="1"/>
</dbReference>
<dbReference type="InterPro" id="IPR035595">
    <property type="entry name" value="UDP_glycos_trans_CS"/>
</dbReference>
<dbReference type="STRING" id="4537.A0A0E0L583"/>
<evidence type="ECO:0000256" key="2">
    <source>
        <dbReference type="ARBA" id="ARBA00022679"/>
    </source>
</evidence>
<dbReference type="PROSITE" id="PS00375">
    <property type="entry name" value="UDPGT"/>
    <property type="match status" value="1"/>
</dbReference>
<dbReference type="Gramene" id="OPUNC05G21980.1">
    <property type="protein sequence ID" value="OPUNC05G21980.1"/>
    <property type="gene ID" value="OPUNC05G21980"/>
</dbReference>
<accession>A0A0E0L583</accession>
<name>A0A0E0L583_ORYPU</name>
<dbReference type="OMA" id="SMHARNV"/>
<dbReference type="AlphaFoldDB" id="A0A0E0L583"/>
<evidence type="ECO:0000256" key="1">
    <source>
        <dbReference type="ARBA" id="ARBA00009995"/>
    </source>
</evidence>
<sequence length="428" mass="46316">MSSAIERAVSFHWLRATSTSRCSIAQASVDGEHYLVRYFSLIRRTNAQFRDLLRSTGATVPVGIVVIDTFCLHALDVPRELSVPAYGFFPCGAAALAIHLQLPSIQEKNRASFAELGDTPLELTGVPPLPASHVSQLMLLYPAESKVCEGFTNICKSIAEYDAVMVNTFESLESRAAGALRKDSTGLLPAGHVLPPMYCVGPLVKRGDGGTTAASRGSTGNPTAASCSSASEARRQEQLREIAAGLENSGHRFLWVVQAPRRIDHPNTFLDPPIDPDLDALLPKGFLERTSGRGVVVKLWAPQGDVLRHRATGAFVTHCGWNSVLEGIAAGVPMLCWPLYAEQMMNKVVMVEEMGVAVEMVGWQRGGLVAAEEVEAKVRLVMESEAGGKVRARVTEHMAAAALAWAHDGASRAAFARFLSYAEIRRRR</sequence>
<dbReference type="InterPro" id="IPR002213">
    <property type="entry name" value="UDP_glucos_trans"/>
</dbReference>
<dbReference type="PANTHER" id="PTHR48048:SF92">
    <property type="entry name" value="OS01G0869400 PROTEIN"/>
    <property type="match status" value="1"/>
</dbReference>
<feature type="compositionally biased region" description="Low complexity" evidence="5">
    <location>
        <begin position="211"/>
        <end position="231"/>
    </location>
</feature>
<feature type="region of interest" description="Disordered" evidence="5">
    <location>
        <begin position="209"/>
        <end position="232"/>
    </location>
</feature>
<evidence type="ECO:0000313" key="7">
    <source>
        <dbReference type="Proteomes" id="UP000026962"/>
    </source>
</evidence>
<evidence type="ECO:0000256" key="3">
    <source>
        <dbReference type="RuleBase" id="RU003718"/>
    </source>
</evidence>
<keyword evidence="7" id="KW-1185">Reference proteome</keyword>
<dbReference type="InterPro" id="IPR050481">
    <property type="entry name" value="UDP-glycosyltransf_plant"/>
</dbReference>
<dbReference type="Gene3D" id="3.40.50.2000">
    <property type="entry name" value="Glycogen Phosphorylase B"/>
    <property type="match status" value="2"/>
</dbReference>
<dbReference type="GO" id="GO:0035251">
    <property type="term" value="F:UDP-glucosyltransferase activity"/>
    <property type="evidence" value="ECO:0007669"/>
    <property type="project" value="InterPro"/>
</dbReference>
<proteinExistence type="inferred from homology"/>
<reference evidence="6" key="2">
    <citation type="submission" date="2018-05" db="EMBL/GenBank/DDBJ databases">
        <title>OpunRS2 (Oryza punctata Reference Sequence Version 2).</title>
        <authorList>
            <person name="Zhang J."/>
            <person name="Kudrna D."/>
            <person name="Lee S."/>
            <person name="Talag J."/>
            <person name="Welchert J."/>
            <person name="Wing R.A."/>
        </authorList>
    </citation>
    <scope>NUCLEOTIDE SEQUENCE [LARGE SCALE GENOMIC DNA]</scope>
</reference>
<evidence type="ECO:0000256" key="4">
    <source>
        <dbReference type="RuleBase" id="RU362057"/>
    </source>
</evidence>
<evidence type="ECO:0000256" key="5">
    <source>
        <dbReference type="SAM" id="MobiDB-lite"/>
    </source>
</evidence>
<comment type="similarity">
    <text evidence="1 3">Belongs to the UDP-glycosyltransferase family.</text>
</comment>
<keyword evidence="2 3" id="KW-0808">Transferase</keyword>
<reference evidence="6" key="1">
    <citation type="submission" date="2015-04" db="UniProtKB">
        <authorList>
            <consortium name="EnsemblPlants"/>
        </authorList>
    </citation>
    <scope>IDENTIFICATION</scope>
</reference>
<protein>
    <recommendedName>
        <fullName evidence="4">Glycosyltransferase</fullName>
        <ecNumber evidence="4">2.4.1.-</ecNumber>
    </recommendedName>
</protein>
<dbReference type="CDD" id="cd03784">
    <property type="entry name" value="GT1_Gtf-like"/>
    <property type="match status" value="1"/>
</dbReference>
<dbReference type="HOGENOM" id="CLU_001724_3_2_1"/>
<dbReference type="eggNOG" id="KOG1192">
    <property type="taxonomic scope" value="Eukaryota"/>
</dbReference>
<dbReference type="Proteomes" id="UP000026962">
    <property type="component" value="Chromosome 5"/>
</dbReference>
<keyword evidence="3" id="KW-0328">Glycosyltransferase</keyword>
<dbReference type="PANTHER" id="PTHR48048">
    <property type="entry name" value="GLYCOSYLTRANSFERASE"/>
    <property type="match status" value="1"/>
</dbReference>